<keyword evidence="2" id="KW-1185">Reference proteome</keyword>
<dbReference type="Ensembl" id="ENSSMRT00000028068.1">
    <property type="protein sequence ID" value="ENSSMRP00000023946.1"/>
    <property type="gene ID" value="ENSSMRG00000018591.1"/>
</dbReference>
<protein>
    <submittedName>
        <fullName evidence="1">Uncharacterized protein</fullName>
    </submittedName>
</protein>
<proteinExistence type="predicted"/>
<evidence type="ECO:0000313" key="1">
    <source>
        <dbReference type="Ensembl" id="ENSSMRP00000023946.1"/>
    </source>
</evidence>
<reference evidence="1" key="1">
    <citation type="submission" date="2025-08" db="UniProtKB">
        <authorList>
            <consortium name="Ensembl"/>
        </authorList>
    </citation>
    <scope>IDENTIFICATION</scope>
</reference>
<dbReference type="Proteomes" id="UP000694421">
    <property type="component" value="Unplaced"/>
</dbReference>
<sequence>MASQGKLIAMLDVENMMTGFFLGGIRELSTHCCLDFLEGEQMVFEIEETLWGFLGVKMLASFHKTEIIHHAVFLQIVWSCSHLESGKFQNAR</sequence>
<reference evidence="1" key="2">
    <citation type="submission" date="2025-09" db="UniProtKB">
        <authorList>
            <consortium name="Ensembl"/>
        </authorList>
    </citation>
    <scope>IDENTIFICATION</scope>
</reference>
<organism evidence="1 2">
    <name type="scientific">Salvator merianae</name>
    <name type="common">Argentine black and white tegu</name>
    <name type="synonym">Tupinambis merianae</name>
    <dbReference type="NCBI Taxonomy" id="96440"/>
    <lineage>
        <taxon>Eukaryota</taxon>
        <taxon>Metazoa</taxon>
        <taxon>Chordata</taxon>
        <taxon>Craniata</taxon>
        <taxon>Vertebrata</taxon>
        <taxon>Euteleostomi</taxon>
        <taxon>Lepidosauria</taxon>
        <taxon>Squamata</taxon>
        <taxon>Bifurcata</taxon>
        <taxon>Unidentata</taxon>
        <taxon>Episquamata</taxon>
        <taxon>Laterata</taxon>
        <taxon>Teiioidea</taxon>
        <taxon>Teiidae</taxon>
        <taxon>Salvator</taxon>
    </lineage>
</organism>
<accession>A0A8D0KIU4</accession>
<evidence type="ECO:0000313" key="2">
    <source>
        <dbReference type="Proteomes" id="UP000694421"/>
    </source>
</evidence>
<dbReference type="AlphaFoldDB" id="A0A8D0KIU4"/>
<name>A0A8D0KIU4_SALMN</name>